<evidence type="ECO:0000313" key="3">
    <source>
        <dbReference type="Proteomes" id="UP000184063"/>
    </source>
</evidence>
<accession>A0A1M3SZ75</accession>
<sequence length="81" mass="9109">MSFRAAGSYEESRLGSFGTYHPMRLELQLRRNRDIGDGNTEQKPRFVPSFHTSHIRLSWKSNPLTVDHSSSSSQGVGLNST</sequence>
<organism evidence="2 3">
    <name type="scientific">Aspergillus luchuensis (strain CBS 106.47)</name>
    <dbReference type="NCBI Taxonomy" id="1137211"/>
    <lineage>
        <taxon>Eukaryota</taxon>
        <taxon>Fungi</taxon>
        <taxon>Dikarya</taxon>
        <taxon>Ascomycota</taxon>
        <taxon>Pezizomycotina</taxon>
        <taxon>Eurotiomycetes</taxon>
        <taxon>Eurotiomycetidae</taxon>
        <taxon>Eurotiales</taxon>
        <taxon>Aspergillaceae</taxon>
        <taxon>Aspergillus</taxon>
        <taxon>Aspergillus subgen. Circumdati</taxon>
    </lineage>
</organism>
<dbReference type="VEuPathDB" id="FungiDB:ASPFODRAFT_54534"/>
<reference evidence="3" key="1">
    <citation type="journal article" date="2017" name="Genome Biol.">
        <title>Comparative genomics reveals high biological diversity and specific adaptations in the industrially and medically important fungal genus Aspergillus.</title>
        <authorList>
            <person name="de Vries R.P."/>
            <person name="Riley R."/>
            <person name="Wiebenga A."/>
            <person name="Aguilar-Osorio G."/>
            <person name="Amillis S."/>
            <person name="Uchima C.A."/>
            <person name="Anderluh G."/>
            <person name="Asadollahi M."/>
            <person name="Askin M."/>
            <person name="Barry K."/>
            <person name="Battaglia E."/>
            <person name="Bayram O."/>
            <person name="Benocci T."/>
            <person name="Braus-Stromeyer S.A."/>
            <person name="Caldana C."/>
            <person name="Canovas D."/>
            <person name="Cerqueira G.C."/>
            <person name="Chen F."/>
            <person name="Chen W."/>
            <person name="Choi C."/>
            <person name="Clum A."/>
            <person name="Dos Santos R.A."/>
            <person name="Damasio A.R."/>
            <person name="Diallinas G."/>
            <person name="Emri T."/>
            <person name="Fekete E."/>
            <person name="Flipphi M."/>
            <person name="Freyberg S."/>
            <person name="Gallo A."/>
            <person name="Gournas C."/>
            <person name="Habgood R."/>
            <person name="Hainaut M."/>
            <person name="Harispe M.L."/>
            <person name="Henrissat B."/>
            <person name="Hilden K.S."/>
            <person name="Hope R."/>
            <person name="Hossain A."/>
            <person name="Karabika E."/>
            <person name="Karaffa L."/>
            <person name="Karanyi Z."/>
            <person name="Krasevec N."/>
            <person name="Kuo A."/>
            <person name="Kusch H."/>
            <person name="LaButti K."/>
            <person name="Lagendijk E.L."/>
            <person name="Lapidus A."/>
            <person name="Levasseur A."/>
            <person name="Lindquist E."/>
            <person name="Lipzen A."/>
            <person name="Logrieco A.F."/>
            <person name="MacCabe A."/>
            <person name="Maekelae M.R."/>
            <person name="Malavazi I."/>
            <person name="Melin P."/>
            <person name="Meyer V."/>
            <person name="Mielnichuk N."/>
            <person name="Miskei M."/>
            <person name="Molnar A.P."/>
            <person name="Mule G."/>
            <person name="Ngan C.Y."/>
            <person name="Orejas M."/>
            <person name="Orosz E."/>
            <person name="Ouedraogo J.P."/>
            <person name="Overkamp K.M."/>
            <person name="Park H.-S."/>
            <person name="Perrone G."/>
            <person name="Piumi F."/>
            <person name="Punt P.J."/>
            <person name="Ram A.F."/>
            <person name="Ramon A."/>
            <person name="Rauscher S."/>
            <person name="Record E."/>
            <person name="Riano-Pachon D.M."/>
            <person name="Robert V."/>
            <person name="Roehrig J."/>
            <person name="Ruller R."/>
            <person name="Salamov A."/>
            <person name="Salih N.S."/>
            <person name="Samson R.A."/>
            <person name="Sandor E."/>
            <person name="Sanguinetti M."/>
            <person name="Schuetze T."/>
            <person name="Sepcic K."/>
            <person name="Shelest E."/>
            <person name="Sherlock G."/>
            <person name="Sophianopoulou V."/>
            <person name="Squina F.M."/>
            <person name="Sun H."/>
            <person name="Susca A."/>
            <person name="Todd R.B."/>
            <person name="Tsang A."/>
            <person name="Unkles S.E."/>
            <person name="van de Wiele N."/>
            <person name="van Rossen-Uffink D."/>
            <person name="Oliveira J.V."/>
            <person name="Vesth T.C."/>
            <person name="Visser J."/>
            <person name="Yu J.-H."/>
            <person name="Zhou M."/>
            <person name="Andersen M.R."/>
            <person name="Archer D.B."/>
            <person name="Baker S.E."/>
            <person name="Benoit I."/>
            <person name="Brakhage A.A."/>
            <person name="Braus G.H."/>
            <person name="Fischer R."/>
            <person name="Frisvad J.C."/>
            <person name="Goldman G.H."/>
            <person name="Houbraken J."/>
            <person name="Oakley B."/>
            <person name="Pocsi I."/>
            <person name="Scazzocchio C."/>
            <person name="Seiboth B."/>
            <person name="vanKuyk P.A."/>
            <person name="Wortman J."/>
            <person name="Dyer P.S."/>
            <person name="Grigoriev I.V."/>
        </authorList>
    </citation>
    <scope>NUCLEOTIDE SEQUENCE [LARGE SCALE GENOMIC DNA]</scope>
    <source>
        <strain evidence="3">CBS 106.47</strain>
    </source>
</reference>
<dbReference type="EMBL" id="KV878271">
    <property type="protein sequence ID" value="OJZ79803.1"/>
    <property type="molecule type" value="Genomic_DNA"/>
</dbReference>
<evidence type="ECO:0000256" key="1">
    <source>
        <dbReference type="SAM" id="MobiDB-lite"/>
    </source>
</evidence>
<dbReference type="Proteomes" id="UP000184063">
    <property type="component" value="Unassembled WGS sequence"/>
</dbReference>
<feature type="region of interest" description="Disordered" evidence="1">
    <location>
        <begin position="61"/>
        <end position="81"/>
    </location>
</feature>
<gene>
    <name evidence="2" type="ORF">ASPFODRAFT_54534</name>
</gene>
<evidence type="ECO:0000313" key="2">
    <source>
        <dbReference type="EMBL" id="OJZ79803.1"/>
    </source>
</evidence>
<name>A0A1M3SZ75_ASPLC</name>
<proteinExistence type="predicted"/>
<dbReference type="AlphaFoldDB" id="A0A1M3SZ75"/>
<protein>
    <submittedName>
        <fullName evidence="2">Uncharacterized protein</fullName>
    </submittedName>
</protein>